<dbReference type="RefSeq" id="WP_015587167.1">
    <property type="nucleotide sequence ID" value="NC_021083.1"/>
</dbReference>
<dbReference type="PATRIC" id="fig|1292033.3.peg.43"/>
<evidence type="ECO:0000313" key="1">
    <source>
        <dbReference type="EMBL" id="AGJ90499.1"/>
    </source>
</evidence>
<dbReference type="Proteomes" id="UP000012984">
    <property type="component" value="Chromosome"/>
</dbReference>
<keyword evidence="2" id="KW-1185">Reference proteome</keyword>
<sequence>MSYRFSELTFLSKDPKIEKINFTADDGEIINVVIQEPEKFNFFKRVLLGKEKNKTGRYQIDDIDIVSKQFVKNNVEYIKNNNLFKRLIPAKWVLALSLLFDSRFLRKAMVKYNEEKYNYFSFVASKNEINDQKVRKNIDKVMSQFITNSTTTEQKVLNDYLRNLLKYNQKKPIEIFNDLPPQIKVLSRMIENLKVTIRINQLMLMFQQIMWDNIYTFDELRDSCSCEYNVKRSSNKELKKDWKKFNYSQTKYVVAKQLKIIGSKITELRLAIYKDNKKLKQLQKQINFEFKKYFKQNNISKPLFSKTDYAYKNWQKTVEDQLTDIELKQKEDMLGLLRQECKLVGKQIAYFIHKYHEQIISGNTKYNNKNEYLVLKKYYKSQIKNVFQQATEWMSENVEKYNMKFQWFIKSSFQVSPLNLIYIKILKAINLSKKNIVFSNFTQLLTQKDFDKLINTIKRIQEFNPSLTFIFLNDSLRYVQDLSKLIYTVNNNNLELLSAEKIFDLGLDYDYQINFNNLKYQKTELGQIEVENKNWNIQANYLKKTGTIFLNPFRISLNFSNSNDLPIILKLVKSNKFNDKNIYCGVTEYKTKIFFYNQASQLKISNKLVIYLNKESISKIVSEEVKDVRH</sequence>
<gene>
    <name evidence="1" type="ORF">MPUT9231_0430</name>
</gene>
<dbReference type="EMBL" id="CP004357">
    <property type="protein sequence ID" value="AGJ90499.1"/>
    <property type="molecule type" value="Genomic_DNA"/>
</dbReference>
<dbReference type="OrthoDB" id="391570at2"/>
<evidence type="ECO:0000313" key="2">
    <source>
        <dbReference type="Proteomes" id="UP000012984"/>
    </source>
</evidence>
<proteinExistence type="predicted"/>
<dbReference type="AlphaFoldDB" id="M9WGJ1"/>
<name>M9WGJ1_9MOLU</name>
<reference evidence="1 2" key="1">
    <citation type="journal article" date="2013" name="Genome Announc.">
        <title>Complete Genome Sequence of Mycoplasma putrefaciens Strain 9231, One of the Agents of Contagious Agalactia in Goats.</title>
        <authorList>
            <person name="Dupuy V."/>
            <person name="Sirand-Pugnet P."/>
            <person name="Baranowski E."/>
            <person name="Barre A."/>
            <person name="Breton M."/>
            <person name="Couture C."/>
            <person name="Dordet-Frisoni E."/>
            <person name="Gaurivaud P."/>
            <person name="Jacob D."/>
            <person name="Lemaitre C."/>
            <person name="Manso-Silvan L."/>
            <person name="Nikolski M."/>
            <person name="Nouvel L.X."/>
            <person name="Poumarat F."/>
            <person name="Tardy F."/>
            <person name="Thebault P."/>
            <person name="Theil S."/>
            <person name="Citti C."/>
            <person name="Blanchard A."/>
            <person name="Thiaucourt F."/>
        </authorList>
    </citation>
    <scope>NUCLEOTIDE SEQUENCE [LARGE SCALE GENOMIC DNA]</scope>
    <source>
        <strain evidence="1">Mput9231</strain>
    </source>
</reference>
<accession>M9WGJ1</accession>
<organism evidence="1 2">
    <name type="scientific">Mycoplasma putrefaciens Mput9231</name>
    <dbReference type="NCBI Taxonomy" id="1292033"/>
    <lineage>
        <taxon>Bacteria</taxon>
        <taxon>Bacillati</taxon>
        <taxon>Mycoplasmatota</taxon>
        <taxon>Mollicutes</taxon>
        <taxon>Mycoplasmataceae</taxon>
        <taxon>Mycoplasma</taxon>
    </lineage>
</organism>
<dbReference type="eggNOG" id="COG3839">
    <property type="taxonomic scope" value="Bacteria"/>
</dbReference>
<protein>
    <submittedName>
        <fullName evidence="1">Uncharacterized protein</fullName>
    </submittedName>
</protein>
<dbReference type="KEGG" id="mput:MPUT9231_0430"/>
<dbReference type="HOGENOM" id="CLU_432656_0_0_14"/>